<sequence>MNGLIWAQNDLASSCAGVQLSNFTPWQTPPGPTRGLDLYPPGRLTDRQLEQWAMSRPSTPARLLGGRLKV</sequence>
<evidence type="ECO:0000313" key="1">
    <source>
        <dbReference type="EMBL" id="KAG9283658.1"/>
    </source>
</evidence>
<dbReference type="EMBL" id="JAICCE010000001">
    <property type="protein sequence ID" value="KAG9283658.1"/>
    <property type="molecule type" value="Genomic_DNA"/>
</dbReference>
<dbReference type="Proteomes" id="UP000752171">
    <property type="component" value="Unassembled WGS sequence"/>
</dbReference>
<protein>
    <submittedName>
        <fullName evidence="1">Uncharacterized protein</fullName>
    </submittedName>
</protein>
<name>A0A8T2MH85_ASTMX</name>
<evidence type="ECO:0000313" key="2">
    <source>
        <dbReference type="Proteomes" id="UP000752171"/>
    </source>
</evidence>
<comment type="caution">
    <text evidence="1">The sequence shown here is derived from an EMBL/GenBank/DDBJ whole genome shotgun (WGS) entry which is preliminary data.</text>
</comment>
<dbReference type="AlphaFoldDB" id="A0A8T2MH85"/>
<gene>
    <name evidence="1" type="ORF">AMEX_G2447</name>
</gene>
<accession>A0A8T2MH85</accession>
<reference evidence="1 2" key="1">
    <citation type="submission" date="2021-07" db="EMBL/GenBank/DDBJ databases">
        <authorList>
            <person name="Imarazene B."/>
            <person name="Zahm M."/>
            <person name="Klopp C."/>
            <person name="Cabau C."/>
            <person name="Beille S."/>
            <person name="Jouanno E."/>
            <person name="Castinel A."/>
            <person name="Lluch J."/>
            <person name="Gil L."/>
            <person name="Kuchtly C."/>
            <person name="Lopez Roques C."/>
            <person name="Donnadieu C."/>
            <person name="Parrinello H."/>
            <person name="Journot L."/>
            <person name="Du K."/>
            <person name="Schartl M."/>
            <person name="Retaux S."/>
            <person name="Guiguen Y."/>
        </authorList>
    </citation>
    <scope>NUCLEOTIDE SEQUENCE [LARGE SCALE GENOMIC DNA]</scope>
    <source>
        <strain evidence="1">Pach_M1</strain>
        <tissue evidence="1">Testis</tissue>
    </source>
</reference>
<organism evidence="1 2">
    <name type="scientific">Astyanax mexicanus</name>
    <name type="common">Blind cave fish</name>
    <name type="synonym">Astyanax fasciatus mexicanus</name>
    <dbReference type="NCBI Taxonomy" id="7994"/>
    <lineage>
        <taxon>Eukaryota</taxon>
        <taxon>Metazoa</taxon>
        <taxon>Chordata</taxon>
        <taxon>Craniata</taxon>
        <taxon>Vertebrata</taxon>
        <taxon>Euteleostomi</taxon>
        <taxon>Actinopterygii</taxon>
        <taxon>Neopterygii</taxon>
        <taxon>Teleostei</taxon>
        <taxon>Ostariophysi</taxon>
        <taxon>Characiformes</taxon>
        <taxon>Characoidei</taxon>
        <taxon>Acestrorhamphidae</taxon>
        <taxon>Acestrorhamphinae</taxon>
        <taxon>Astyanax</taxon>
    </lineage>
</organism>
<proteinExistence type="predicted"/>